<name>A0A6G0YUJ7_APHCR</name>
<sequence length="171" mass="19880">MSDTFNNFTKEITVYITGFVIHKWISNLKCDVYIKYLIATDKQQFLNSFINLKNQGGLVYPSDDMFIEKNLVKQLNKNPSLHMWYNKLSLFQGNLSSLATVLYYKLVNFLLVNSDLRICSVNETATIYYKCFHAKLQSNPNQLIRDLAPPSLPGNPTRRLKRNWCCDLKIV</sequence>
<accession>A0A6G0YUJ7</accession>
<dbReference type="Proteomes" id="UP000478052">
    <property type="component" value="Unassembled WGS sequence"/>
</dbReference>
<keyword evidence="2" id="KW-1185">Reference proteome</keyword>
<keyword evidence="1" id="KW-0548">Nucleotidyltransferase</keyword>
<evidence type="ECO:0000313" key="1">
    <source>
        <dbReference type="EMBL" id="KAF0761479.1"/>
    </source>
</evidence>
<dbReference type="OrthoDB" id="6621548at2759"/>
<dbReference type="AlphaFoldDB" id="A0A6G0YUJ7"/>
<keyword evidence="1" id="KW-0808">Transferase</keyword>
<comment type="caution">
    <text evidence="1">The sequence shown here is derived from an EMBL/GenBank/DDBJ whole genome shotgun (WGS) entry which is preliminary data.</text>
</comment>
<gene>
    <name evidence="1" type="ORF">FWK35_00012326</name>
</gene>
<evidence type="ECO:0000313" key="2">
    <source>
        <dbReference type="Proteomes" id="UP000478052"/>
    </source>
</evidence>
<dbReference type="GO" id="GO:0003964">
    <property type="term" value="F:RNA-directed DNA polymerase activity"/>
    <property type="evidence" value="ECO:0007669"/>
    <property type="project" value="UniProtKB-KW"/>
</dbReference>
<reference evidence="1 2" key="1">
    <citation type="submission" date="2019-08" db="EMBL/GenBank/DDBJ databases">
        <title>Whole genome of Aphis craccivora.</title>
        <authorList>
            <person name="Voronova N.V."/>
            <person name="Shulinski R.S."/>
            <person name="Bandarenka Y.V."/>
            <person name="Zhorov D.G."/>
            <person name="Warner D."/>
        </authorList>
    </citation>
    <scope>NUCLEOTIDE SEQUENCE [LARGE SCALE GENOMIC DNA]</scope>
    <source>
        <strain evidence="1">180601</strain>
        <tissue evidence="1">Whole Body</tissue>
    </source>
</reference>
<dbReference type="EMBL" id="VUJU01002381">
    <property type="protein sequence ID" value="KAF0761479.1"/>
    <property type="molecule type" value="Genomic_DNA"/>
</dbReference>
<keyword evidence="1" id="KW-0695">RNA-directed DNA polymerase</keyword>
<proteinExistence type="predicted"/>
<organism evidence="1 2">
    <name type="scientific">Aphis craccivora</name>
    <name type="common">Cowpea aphid</name>
    <dbReference type="NCBI Taxonomy" id="307492"/>
    <lineage>
        <taxon>Eukaryota</taxon>
        <taxon>Metazoa</taxon>
        <taxon>Ecdysozoa</taxon>
        <taxon>Arthropoda</taxon>
        <taxon>Hexapoda</taxon>
        <taxon>Insecta</taxon>
        <taxon>Pterygota</taxon>
        <taxon>Neoptera</taxon>
        <taxon>Paraneoptera</taxon>
        <taxon>Hemiptera</taxon>
        <taxon>Sternorrhyncha</taxon>
        <taxon>Aphidomorpha</taxon>
        <taxon>Aphidoidea</taxon>
        <taxon>Aphididae</taxon>
        <taxon>Aphidini</taxon>
        <taxon>Aphis</taxon>
        <taxon>Aphis</taxon>
    </lineage>
</organism>
<protein>
    <submittedName>
        <fullName evidence="1">Putative RNA-directed DNA polymerase</fullName>
    </submittedName>
</protein>